<dbReference type="PANTHER" id="PTHR11717">
    <property type="entry name" value="LOW MOLECULAR WEIGHT PROTEIN TYROSINE PHOSPHATASE"/>
    <property type="match status" value="1"/>
</dbReference>
<dbReference type="Pfam" id="PF01451">
    <property type="entry name" value="LMWPc"/>
    <property type="match status" value="1"/>
</dbReference>
<dbReference type="InterPro" id="IPR036196">
    <property type="entry name" value="Ptyr_pPase_sf"/>
</dbReference>
<dbReference type="GO" id="GO:0003993">
    <property type="term" value="F:acid phosphatase activity"/>
    <property type="evidence" value="ECO:0007669"/>
    <property type="project" value="InterPro"/>
</dbReference>
<dbReference type="InterPro" id="IPR017867">
    <property type="entry name" value="Tyr_phospatase_low_mol_wt"/>
</dbReference>
<keyword evidence="9" id="KW-1185">Reference proteome</keyword>
<evidence type="ECO:0000313" key="9">
    <source>
        <dbReference type="Proteomes" id="UP001174694"/>
    </source>
</evidence>
<dbReference type="Proteomes" id="UP001174694">
    <property type="component" value="Unassembled WGS sequence"/>
</dbReference>
<dbReference type="GO" id="GO:0004726">
    <property type="term" value="F:non-membrane spanning protein tyrosine phosphatase activity"/>
    <property type="evidence" value="ECO:0007669"/>
    <property type="project" value="InterPro"/>
</dbReference>
<sequence length="144" mass="16426">MAEGIFRSLAHKPPYQGRVARIDSCGTAGYHVGEEPDDRTMSTLRDHGITDYEHRCRKVQLSDFDIFDYIFAMDLSNLADLRRLQRSKPNGKAKVQLFGTYSGTGKDEVVRDPYYGGQAGFEMAFSQCERFSANFLRERFPRLG</sequence>
<comment type="subcellular location">
    <subcellularLocation>
        <location evidence="1">Cytoplasm</location>
    </subcellularLocation>
</comment>
<evidence type="ECO:0000256" key="4">
    <source>
        <dbReference type="ARBA" id="ARBA00022801"/>
    </source>
</evidence>
<dbReference type="InterPro" id="IPR002115">
    <property type="entry name" value="Tyr_Pase_low_mol_wt_mml"/>
</dbReference>
<proteinExistence type="inferred from homology"/>
<evidence type="ECO:0000313" key="8">
    <source>
        <dbReference type="EMBL" id="KAJ9141725.1"/>
    </source>
</evidence>
<comment type="caution">
    <text evidence="8">The sequence shown here is derived from an EMBL/GenBank/DDBJ whole genome shotgun (WGS) entry which is preliminary data.</text>
</comment>
<dbReference type="CDD" id="cd16343">
    <property type="entry name" value="LMWPTP"/>
    <property type="match status" value="1"/>
</dbReference>
<keyword evidence="4" id="KW-0378">Hydrolase</keyword>
<dbReference type="SUPFAM" id="SSF52788">
    <property type="entry name" value="Phosphotyrosine protein phosphatases I"/>
    <property type="match status" value="1"/>
</dbReference>
<feature type="active site" description="Proton donor" evidence="6">
    <location>
        <position position="112"/>
    </location>
</feature>
<comment type="similarity">
    <text evidence="2">Belongs to the low molecular weight phosphotyrosine protein phosphatase family.</text>
</comment>
<dbReference type="SMART" id="SM00226">
    <property type="entry name" value="LMWPc"/>
    <property type="match status" value="1"/>
</dbReference>
<evidence type="ECO:0000256" key="5">
    <source>
        <dbReference type="ARBA" id="ARBA00022912"/>
    </source>
</evidence>
<evidence type="ECO:0000256" key="6">
    <source>
        <dbReference type="PIRSR" id="PIRSR617867-1"/>
    </source>
</evidence>
<evidence type="ECO:0000256" key="3">
    <source>
        <dbReference type="ARBA" id="ARBA00022490"/>
    </source>
</evidence>
<dbReference type="PRINTS" id="PR00720">
    <property type="entry name" value="MAMMALPTPASE"/>
</dbReference>
<keyword evidence="5" id="KW-0904">Protein phosphatase</keyword>
<accession>A0AA38RSS7</accession>
<keyword evidence="3" id="KW-0963">Cytoplasm</keyword>
<dbReference type="AlphaFoldDB" id="A0AA38RSS7"/>
<dbReference type="Gene3D" id="3.40.50.2300">
    <property type="match status" value="1"/>
</dbReference>
<evidence type="ECO:0000256" key="2">
    <source>
        <dbReference type="ARBA" id="ARBA00011063"/>
    </source>
</evidence>
<gene>
    <name evidence="8" type="ORF">NKR23_g7674</name>
</gene>
<dbReference type="PANTHER" id="PTHR11717:SF7">
    <property type="entry name" value="LOW MOLECULAR WEIGHT PHOSPHOTYROSINE PROTEIN PHOSPHATASE"/>
    <property type="match status" value="1"/>
</dbReference>
<name>A0AA38RSS7_9PEZI</name>
<evidence type="ECO:0000259" key="7">
    <source>
        <dbReference type="SMART" id="SM00226"/>
    </source>
</evidence>
<organism evidence="8 9">
    <name type="scientific">Pleurostoma richardsiae</name>
    <dbReference type="NCBI Taxonomy" id="41990"/>
    <lineage>
        <taxon>Eukaryota</taxon>
        <taxon>Fungi</taxon>
        <taxon>Dikarya</taxon>
        <taxon>Ascomycota</taxon>
        <taxon>Pezizomycotina</taxon>
        <taxon>Sordariomycetes</taxon>
        <taxon>Sordariomycetidae</taxon>
        <taxon>Calosphaeriales</taxon>
        <taxon>Pleurostomataceae</taxon>
        <taxon>Pleurostoma</taxon>
    </lineage>
</organism>
<dbReference type="InterPro" id="IPR050438">
    <property type="entry name" value="LMW_PTPase"/>
</dbReference>
<protein>
    <recommendedName>
        <fullName evidence="7">Phosphotyrosine protein phosphatase I domain-containing protein</fullName>
    </recommendedName>
</protein>
<dbReference type="InterPro" id="IPR023485">
    <property type="entry name" value="Ptyr_pPase"/>
</dbReference>
<dbReference type="PRINTS" id="PR00719">
    <property type="entry name" value="LMWPTPASE"/>
</dbReference>
<dbReference type="GO" id="GO:0005737">
    <property type="term" value="C:cytoplasm"/>
    <property type="evidence" value="ECO:0007669"/>
    <property type="project" value="UniProtKB-SubCell"/>
</dbReference>
<evidence type="ECO:0000256" key="1">
    <source>
        <dbReference type="ARBA" id="ARBA00004496"/>
    </source>
</evidence>
<reference evidence="8" key="1">
    <citation type="submission" date="2022-07" db="EMBL/GenBank/DDBJ databases">
        <title>Fungi with potential for degradation of polypropylene.</title>
        <authorList>
            <person name="Gostincar C."/>
        </authorList>
    </citation>
    <scope>NUCLEOTIDE SEQUENCE</scope>
    <source>
        <strain evidence="8">EXF-13308</strain>
    </source>
</reference>
<feature type="domain" description="Phosphotyrosine protein phosphatase I" evidence="7">
    <location>
        <begin position="1"/>
        <end position="138"/>
    </location>
</feature>
<dbReference type="EMBL" id="JANBVO010000025">
    <property type="protein sequence ID" value="KAJ9141725.1"/>
    <property type="molecule type" value="Genomic_DNA"/>
</dbReference>